<accession>A0A397IJY6</accession>
<reference evidence="3 4" key="1">
    <citation type="submission" date="2018-08" db="EMBL/GenBank/DDBJ databases">
        <title>Genome and evolution of the arbuscular mycorrhizal fungus Diversispora epigaea (formerly Glomus versiforme) and its bacterial endosymbionts.</title>
        <authorList>
            <person name="Sun X."/>
            <person name="Fei Z."/>
            <person name="Harrison M."/>
        </authorList>
    </citation>
    <scope>NUCLEOTIDE SEQUENCE [LARGE SCALE GENOMIC DNA]</scope>
    <source>
        <strain evidence="3 4">IT104</strain>
    </source>
</reference>
<dbReference type="PROSITE" id="PS50966">
    <property type="entry name" value="ZF_SWIM"/>
    <property type="match status" value="1"/>
</dbReference>
<feature type="domain" description="SWIM-type" evidence="2">
    <location>
        <begin position="647"/>
        <end position="680"/>
    </location>
</feature>
<proteinExistence type="predicted"/>
<evidence type="ECO:0000313" key="3">
    <source>
        <dbReference type="EMBL" id="RHZ76251.1"/>
    </source>
</evidence>
<organism evidence="3 4">
    <name type="scientific">Diversispora epigaea</name>
    <dbReference type="NCBI Taxonomy" id="1348612"/>
    <lineage>
        <taxon>Eukaryota</taxon>
        <taxon>Fungi</taxon>
        <taxon>Fungi incertae sedis</taxon>
        <taxon>Mucoromycota</taxon>
        <taxon>Glomeromycotina</taxon>
        <taxon>Glomeromycetes</taxon>
        <taxon>Diversisporales</taxon>
        <taxon>Diversisporaceae</taxon>
        <taxon>Diversispora</taxon>
    </lineage>
</organism>
<evidence type="ECO:0000313" key="4">
    <source>
        <dbReference type="Proteomes" id="UP000266861"/>
    </source>
</evidence>
<dbReference type="InterPro" id="IPR007527">
    <property type="entry name" value="Znf_SWIM"/>
</dbReference>
<dbReference type="EMBL" id="PQFF01000187">
    <property type="protein sequence ID" value="RHZ76251.1"/>
    <property type="molecule type" value="Genomic_DNA"/>
</dbReference>
<dbReference type="GO" id="GO:0008270">
    <property type="term" value="F:zinc ion binding"/>
    <property type="evidence" value="ECO:0007669"/>
    <property type="project" value="UniProtKB-KW"/>
</dbReference>
<dbReference type="Proteomes" id="UP000266861">
    <property type="component" value="Unassembled WGS sequence"/>
</dbReference>
<protein>
    <recommendedName>
        <fullName evidence="2">SWIM-type domain-containing protein</fullName>
    </recommendedName>
</protein>
<evidence type="ECO:0000256" key="1">
    <source>
        <dbReference type="PROSITE-ProRule" id="PRU00325"/>
    </source>
</evidence>
<comment type="caution">
    <text evidence="3">The sequence shown here is derived from an EMBL/GenBank/DDBJ whole genome shotgun (WGS) entry which is preliminary data.</text>
</comment>
<dbReference type="STRING" id="1348612.A0A397IJY6"/>
<keyword evidence="1" id="KW-0479">Metal-binding</keyword>
<keyword evidence="1" id="KW-0863">Zinc-finger</keyword>
<keyword evidence="1" id="KW-0862">Zinc</keyword>
<dbReference type="OrthoDB" id="2307182at2759"/>
<gene>
    <name evidence="3" type="ORF">Glove_199g69</name>
</gene>
<sequence length="802" mass="95767">MSSSSSSLIINENINNRQQFCKGCEKHLPVNLFTINGKFYRTCNTCRTQNKTRKLNQKKQIDDLILIDFHDFHDFFAEKFENLENTKASPVSPEPFSPPRDFKVGSDFAKPNKNIYTYKMSSSSSSLIINENINNRQQFCKGCEKHLPVNLFTINGKFYRTCNTCRTQNKTRKLNQKKQIDDLILIDFHDFHDFFAEKFENLENTNGNSKEKAIRIVEIISDVDEYIWIYHESHNFKNSNSVSYYYYCSQRECLAQNPKKNSDIKKQRDRQAMERFSCKGCIKITIHEESNLSEIEFIHILHSLRPNISVSSEIKDFISDNIDLLPREIYKKLIEHDLDINIRQKQIHFWWNELGKNRYFRHKDPFISAQKWLEEKFHQIIFQKENPKSFGFLTEMWKILLNSQFKINEIENGNCGNGIRTAILIDFFLELKTRGLEPEFFLTDKDFAQISAAQFIWKEIKVQLCLWHIKKAVEARLSNNKKPQQINYNSIAAHQQFSFIDPLFKPMSTQNKINFCPKELRSSIWKLMNKHLHQHPLIPIIFFLNFNLDKSERWTLWFRAGYDKKISILKTNMFVEAHWKVLKRDFLYKFFRPRLDLVVFIIIKQVIPHQQRRFEQIFILKQEKADWRKSFKKEWREVSTRTINNTYLTDIDKWICGCPAFLTSRFLICKHLVQQKEAVTAEFFNQVHRHTQYPFISLMPIINFTNVANITNIKSLEDNNLLSEDNDSESCEELYNHLINIMEEILEILKDQQAKQNLRWIKGIEKNFKPLEKMLSKITLYKRRRTIPRTYKDHSHNTLFFD</sequence>
<evidence type="ECO:0000259" key="2">
    <source>
        <dbReference type="PROSITE" id="PS50966"/>
    </source>
</evidence>
<dbReference type="AlphaFoldDB" id="A0A397IJY6"/>
<name>A0A397IJY6_9GLOM</name>
<keyword evidence="4" id="KW-1185">Reference proteome</keyword>